<accession>A0A7C5LCW4</accession>
<evidence type="ECO:0000256" key="2">
    <source>
        <dbReference type="ARBA" id="ARBA00007441"/>
    </source>
</evidence>
<sequence>MHVDELERLRSEARQLAVDMVRLLAMRRGVVSKIAEVKRSTNLDTVQPDVEAAVRRAMLEEAVKHGIPAETVNRLATVIFADAVEMQSKPSKLLTHMDILRRAVEMQRNGREVQRLEVGEPDLGAPQQVRDTVGKAVVEGYARYADSRGIPELRTAIAEQIHARYGYEAGPNNVIVTPGGRFAIYLAMKTLLAEGDEIIVIDPSWPMYKQCARFVGARPVAVRTRFEDGWTPDPRIVEERISKSTKAILLNYPNNPTGKTLDRKSFSKIVDIARDNNLTLISDEVYIDYTRGDGPVSVLDGWDVNFILIQSFSKSYGMTGYRVGYVVANEALVSKMASIIGLVLTCVPEFIQHGALKALSLKETPKQYAEIMMRRVDVAVRELEKIGASFYKPDGGMYVFPRINTGGADGMELAFELLESKGVAVAPGSIFGGYDDFIRISLGASEESIAKGIRLLGEFLAEKGLT</sequence>
<gene>
    <name evidence="9" type="ORF">ENM11_07200</name>
</gene>
<comment type="similarity">
    <text evidence="2 7">Belongs to the class-I pyridoxal-phosphate-dependent aminotransferase family.</text>
</comment>
<dbReference type="GO" id="GO:0008483">
    <property type="term" value="F:transaminase activity"/>
    <property type="evidence" value="ECO:0007669"/>
    <property type="project" value="UniProtKB-KW"/>
</dbReference>
<evidence type="ECO:0000259" key="8">
    <source>
        <dbReference type="PROSITE" id="PS51168"/>
    </source>
</evidence>
<dbReference type="InterPro" id="IPR050596">
    <property type="entry name" value="AspAT/PAT-like"/>
</dbReference>
<reference evidence="9" key="1">
    <citation type="journal article" date="2020" name="mSystems">
        <title>Genome- and Community-Level Interaction Insights into Carbon Utilization and Element Cycling Functions of Hydrothermarchaeota in Hydrothermal Sediment.</title>
        <authorList>
            <person name="Zhou Z."/>
            <person name="Liu Y."/>
            <person name="Xu W."/>
            <person name="Pan J."/>
            <person name="Luo Z.H."/>
            <person name="Li M."/>
        </authorList>
    </citation>
    <scope>NUCLEOTIDE SEQUENCE [LARGE SCALE GENOMIC DNA]</scope>
    <source>
        <strain evidence="9">SpSt-1056</strain>
    </source>
</reference>
<keyword evidence="6" id="KW-0663">Pyridoxal phosphate</keyword>
<evidence type="ECO:0000256" key="7">
    <source>
        <dbReference type="RuleBase" id="RU000481"/>
    </source>
</evidence>
<comment type="subunit">
    <text evidence="3">Homodimer.</text>
</comment>
<dbReference type="PROSITE" id="PS51168">
    <property type="entry name" value="CHORISMATE_MUT_2"/>
    <property type="match status" value="1"/>
</dbReference>
<proteinExistence type="inferred from homology"/>
<dbReference type="InterPro" id="IPR036979">
    <property type="entry name" value="CM_dom_sf"/>
</dbReference>
<organism evidence="9">
    <name type="scientific">Caldiarchaeum subterraneum</name>
    <dbReference type="NCBI Taxonomy" id="311458"/>
    <lineage>
        <taxon>Archaea</taxon>
        <taxon>Nitrososphaerota</taxon>
        <taxon>Candidatus Caldarchaeales</taxon>
        <taxon>Candidatus Caldarchaeaceae</taxon>
        <taxon>Candidatus Caldarchaeum</taxon>
    </lineage>
</organism>
<dbReference type="SUPFAM" id="SSF48600">
    <property type="entry name" value="Chorismate mutase II"/>
    <property type="match status" value="1"/>
</dbReference>
<dbReference type="InterPro" id="IPR004839">
    <property type="entry name" value="Aminotransferase_I/II_large"/>
</dbReference>
<dbReference type="InterPro" id="IPR004838">
    <property type="entry name" value="NHTrfase_class1_PyrdxlP-BS"/>
</dbReference>
<dbReference type="GO" id="GO:0030170">
    <property type="term" value="F:pyridoxal phosphate binding"/>
    <property type="evidence" value="ECO:0007669"/>
    <property type="project" value="InterPro"/>
</dbReference>
<dbReference type="EMBL" id="DRWN01000060">
    <property type="protein sequence ID" value="HHK68920.1"/>
    <property type="molecule type" value="Genomic_DNA"/>
</dbReference>
<dbReference type="GO" id="GO:0004106">
    <property type="term" value="F:chorismate mutase activity"/>
    <property type="evidence" value="ECO:0007669"/>
    <property type="project" value="InterPro"/>
</dbReference>
<evidence type="ECO:0000256" key="4">
    <source>
        <dbReference type="ARBA" id="ARBA00022576"/>
    </source>
</evidence>
<evidence type="ECO:0000256" key="1">
    <source>
        <dbReference type="ARBA" id="ARBA00001933"/>
    </source>
</evidence>
<dbReference type="Gene3D" id="1.20.59.10">
    <property type="entry name" value="Chorismate mutase"/>
    <property type="match status" value="1"/>
</dbReference>
<evidence type="ECO:0000256" key="6">
    <source>
        <dbReference type="ARBA" id="ARBA00022898"/>
    </source>
</evidence>
<dbReference type="Pfam" id="PF01817">
    <property type="entry name" value="CM_2"/>
    <property type="match status" value="1"/>
</dbReference>
<dbReference type="InterPro" id="IPR002701">
    <property type="entry name" value="CM_II_prokaryot"/>
</dbReference>
<evidence type="ECO:0000256" key="5">
    <source>
        <dbReference type="ARBA" id="ARBA00022679"/>
    </source>
</evidence>
<dbReference type="PANTHER" id="PTHR46383">
    <property type="entry name" value="ASPARTATE AMINOTRANSFERASE"/>
    <property type="match status" value="1"/>
</dbReference>
<dbReference type="SUPFAM" id="SSF53383">
    <property type="entry name" value="PLP-dependent transferases"/>
    <property type="match status" value="1"/>
</dbReference>
<name>A0A7C5LCW4_CALS0</name>
<comment type="cofactor">
    <cofactor evidence="1 7">
        <name>pyridoxal 5'-phosphate</name>
        <dbReference type="ChEBI" id="CHEBI:597326"/>
    </cofactor>
</comment>
<dbReference type="Gene3D" id="3.40.640.10">
    <property type="entry name" value="Type I PLP-dependent aspartate aminotransferase-like (Major domain)"/>
    <property type="match status" value="1"/>
</dbReference>
<dbReference type="InterPro" id="IPR015424">
    <property type="entry name" value="PyrdxlP-dep_Trfase"/>
</dbReference>
<dbReference type="InterPro" id="IPR036263">
    <property type="entry name" value="Chorismate_II_sf"/>
</dbReference>
<dbReference type="GO" id="GO:0006520">
    <property type="term" value="P:amino acid metabolic process"/>
    <property type="evidence" value="ECO:0007669"/>
    <property type="project" value="InterPro"/>
</dbReference>
<keyword evidence="4 7" id="KW-0032">Aminotransferase</keyword>
<feature type="domain" description="Chorismate mutase" evidence="8">
    <location>
        <begin position="1"/>
        <end position="91"/>
    </location>
</feature>
<dbReference type="CDD" id="cd00609">
    <property type="entry name" value="AAT_like"/>
    <property type="match status" value="1"/>
</dbReference>
<evidence type="ECO:0000313" key="9">
    <source>
        <dbReference type="EMBL" id="HHK68920.1"/>
    </source>
</evidence>
<dbReference type="PANTHER" id="PTHR46383:SF1">
    <property type="entry name" value="ASPARTATE AMINOTRANSFERASE"/>
    <property type="match status" value="1"/>
</dbReference>
<dbReference type="EC" id="2.6.1.-" evidence="7"/>
<dbReference type="PROSITE" id="PS00105">
    <property type="entry name" value="AA_TRANSFER_CLASS_1"/>
    <property type="match status" value="1"/>
</dbReference>
<dbReference type="Pfam" id="PF00155">
    <property type="entry name" value="Aminotran_1_2"/>
    <property type="match status" value="1"/>
</dbReference>
<keyword evidence="5 7" id="KW-0808">Transferase</keyword>
<evidence type="ECO:0000256" key="3">
    <source>
        <dbReference type="ARBA" id="ARBA00011738"/>
    </source>
</evidence>
<dbReference type="InterPro" id="IPR015421">
    <property type="entry name" value="PyrdxlP-dep_Trfase_major"/>
</dbReference>
<dbReference type="AlphaFoldDB" id="A0A7C5LCW4"/>
<dbReference type="GO" id="GO:0046417">
    <property type="term" value="P:chorismate metabolic process"/>
    <property type="evidence" value="ECO:0007669"/>
    <property type="project" value="InterPro"/>
</dbReference>
<dbReference type="SMART" id="SM00830">
    <property type="entry name" value="CM_2"/>
    <property type="match status" value="1"/>
</dbReference>
<comment type="caution">
    <text evidence="9">The sequence shown here is derived from an EMBL/GenBank/DDBJ whole genome shotgun (WGS) entry which is preliminary data.</text>
</comment>
<protein>
    <recommendedName>
        <fullName evidence="7">Aminotransferase</fullName>
        <ecNumber evidence="7">2.6.1.-</ecNumber>
    </recommendedName>
</protein>